<dbReference type="FunFam" id="3.40.50.300:FF:000016">
    <property type="entry name" value="Oligopeptide ABC transporter ATP-binding component"/>
    <property type="match status" value="1"/>
</dbReference>
<evidence type="ECO:0000259" key="8">
    <source>
        <dbReference type="PROSITE" id="PS50893"/>
    </source>
</evidence>
<evidence type="ECO:0000256" key="2">
    <source>
        <dbReference type="ARBA" id="ARBA00005417"/>
    </source>
</evidence>
<dbReference type="CDD" id="cd03257">
    <property type="entry name" value="ABC_NikE_OppD_transporters"/>
    <property type="match status" value="1"/>
</dbReference>
<keyword evidence="6 9" id="KW-0067">ATP-binding</keyword>
<dbReference type="InterPro" id="IPR027417">
    <property type="entry name" value="P-loop_NTPase"/>
</dbReference>
<gene>
    <name evidence="9" type="ORF">E6K73_01220</name>
</gene>
<dbReference type="Pfam" id="PF00005">
    <property type="entry name" value="ABC_tran"/>
    <property type="match status" value="1"/>
</dbReference>
<dbReference type="NCBIfam" id="TIGR01727">
    <property type="entry name" value="oligo_HPY"/>
    <property type="match status" value="1"/>
</dbReference>
<dbReference type="GO" id="GO:0015833">
    <property type="term" value="P:peptide transport"/>
    <property type="evidence" value="ECO:0007669"/>
    <property type="project" value="InterPro"/>
</dbReference>
<keyword evidence="3" id="KW-0813">Transport</keyword>
<dbReference type="GO" id="GO:0016887">
    <property type="term" value="F:ATP hydrolysis activity"/>
    <property type="evidence" value="ECO:0007669"/>
    <property type="project" value="InterPro"/>
</dbReference>
<dbReference type="SMART" id="SM00382">
    <property type="entry name" value="AAA"/>
    <property type="match status" value="1"/>
</dbReference>
<evidence type="ECO:0000256" key="6">
    <source>
        <dbReference type="ARBA" id="ARBA00022840"/>
    </source>
</evidence>
<dbReference type="SUPFAM" id="SSF52540">
    <property type="entry name" value="P-loop containing nucleoside triphosphate hydrolases"/>
    <property type="match status" value="1"/>
</dbReference>
<dbReference type="GO" id="GO:0005886">
    <property type="term" value="C:plasma membrane"/>
    <property type="evidence" value="ECO:0007669"/>
    <property type="project" value="UniProtKB-SubCell"/>
</dbReference>
<dbReference type="AlphaFoldDB" id="A0A538SQA6"/>
<keyword evidence="5" id="KW-0547">Nucleotide-binding</keyword>
<dbReference type="EMBL" id="VBOT01000015">
    <property type="protein sequence ID" value="TMQ53551.1"/>
    <property type="molecule type" value="Genomic_DNA"/>
</dbReference>
<evidence type="ECO:0000313" key="9">
    <source>
        <dbReference type="EMBL" id="TMQ53551.1"/>
    </source>
</evidence>
<protein>
    <submittedName>
        <fullName evidence="9">ABC transporter ATP-binding protein</fullName>
    </submittedName>
</protein>
<reference evidence="9 10" key="1">
    <citation type="journal article" date="2019" name="Nat. Microbiol.">
        <title>Mediterranean grassland soil C-N compound turnover is dependent on rainfall and depth, and is mediated by genomically divergent microorganisms.</title>
        <authorList>
            <person name="Diamond S."/>
            <person name="Andeer P.F."/>
            <person name="Li Z."/>
            <person name="Crits-Christoph A."/>
            <person name="Burstein D."/>
            <person name="Anantharaman K."/>
            <person name="Lane K.R."/>
            <person name="Thomas B.C."/>
            <person name="Pan C."/>
            <person name="Northen T.R."/>
            <person name="Banfield J.F."/>
        </authorList>
    </citation>
    <scope>NUCLEOTIDE SEQUENCE [LARGE SCALE GENOMIC DNA]</scope>
    <source>
        <strain evidence="9">WS_3</strain>
    </source>
</reference>
<dbReference type="InterPro" id="IPR050388">
    <property type="entry name" value="ABC_Ni/Peptide_Import"/>
</dbReference>
<dbReference type="InterPro" id="IPR013563">
    <property type="entry name" value="Oligopep_ABC_C"/>
</dbReference>
<keyword evidence="4" id="KW-1003">Cell membrane</keyword>
<dbReference type="Gene3D" id="3.40.50.300">
    <property type="entry name" value="P-loop containing nucleotide triphosphate hydrolases"/>
    <property type="match status" value="1"/>
</dbReference>
<proteinExistence type="inferred from homology"/>
<dbReference type="InterPro" id="IPR003439">
    <property type="entry name" value="ABC_transporter-like_ATP-bd"/>
</dbReference>
<name>A0A538SQA6_UNCEI</name>
<dbReference type="PROSITE" id="PS00211">
    <property type="entry name" value="ABC_TRANSPORTER_1"/>
    <property type="match status" value="1"/>
</dbReference>
<dbReference type="GO" id="GO:0005524">
    <property type="term" value="F:ATP binding"/>
    <property type="evidence" value="ECO:0007669"/>
    <property type="project" value="UniProtKB-KW"/>
</dbReference>
<feature type="domain" description="ABC transporter" evidence="8">
    <location>
        <begin position="6"/>
        <end position="257"/>
    </location>
</feature>
<comment type="similarity">
    <text evidence="2">Belongs to the ABC transporter superfamily.</text>
</comment>
<evidence type="ECO:0000256" key="4">
    <source>
        <dbReference type="ARBA" id="ARBA00022475"/>
    </source>
</evidence>
<dbReference type="InterPro" id="IPR017871">
    <property type="entry name" value="ABC_transporter-like_CS"/>
</dbReference>
<evidence type="ECO:0000256" key="5">
    <source>
        <dbReference type="ARBA" id="ARBA00022741"/>
    </source>
</evidence>
<sequence length="339" mass="37464">MSEPLLKVEELRTHFFTDDGVVRAVDGVSYEIRPGETLAVVGESGSGKSVTALSILRLVPEPPGKIVSGRILFKGKNLLDLSPAEMRRVRGKEISMIFQEPMTSLNPVYTCGEQIIETVALHEGLDRRAARERAIEMLRTVRIPAPEQRIDEYPHQMSGGMRQRVMIAMALACRPSILIADEPTTALDVTIQAQILELLKQLQREFGMAVLLITHDLGVVAETADRVAVMYAGQVVEYCDVASAFKRTLHPYTGGLKASLPRLGVRHERLRVIPGNVPNPVRFPPGCRFHPRCPVAQDRCRTDPPLQAFGSDHLSRCWRAEEIAAGALDPVPGEEARRA</sequence>
<accession>A0A538SQA6</accession>
<dbReference type="Pfam" id="PF08352">
    <property type="entry name" value="oligo_HPY"/>
    <property type="match status" value="1"/>
</dbReference>
<dbReference type="PANTHER" id="PTHR43297">
    <property type="entry name" value="OLIGOPEPTIDE TRANSPORT ATP-BINDING PROTEIN APPD"/>
    <property type="match status" value="1"/>
</dbReference>
<evidence type="ECO:0000256" key="3">
    <source>
        <dbReference type="ARBA" id="ARBA00022448"/>
    </source>
</evidence>
<dbReference type="PANTHER" id="PTHR43297:SF2">
    <property type="entry name" value="DIPEPTIDE TRANSPORT ATP-BINDING PROTEIN DPPD"/>
    <property type="match status" value="1"/>
</dbReference>
<evidence type="ECO:0000256" key="7">
    <source>
        <dbReference type="ARBA" id="ARBA00023136"/>
    </source>
</evidence>
<evidence type="ECO:0000313" key="10">
    <source>
        <dbReference type="Proteomes" id="UP000320184"/>
    </source>
</evidence>
<evidence type="ECO:0000256" key="1">
    <source>
        <dbReference type="ARBA" id="ARBA00004202"/>
    </source>
</evidence>
<keyword evidence="7" id="KW-0472">Membrane</keyword>
<comment type="subcellular location">
    <subcellularLocation>
        <location evidence="1">Cell membrane</location>
        <topology evidence="1">Peripheral membrane protein</topology>
    </subcellularLocation>
</comment>
<dbReference type="Proteomes" id="UP000320184">
    <property type="component" value="Unassembled WGS sequence"/>
</dbReference>
<dbReference type="PROSITE" id="PS50893">
    <property type="entry name" value="ABC_TRANSPORTER_2"/>
    <property type="match status" value="1"/>
</dbReference>
<comment type="caution">
    <text evidence="9">The sequence shown here is derived from an EMBL/GenBank/DDBJ whole genome shotgun (WGS) entry which is preliminary data.</text>
</comment>
<dbReference type="InterPro" id="IPR003593">
    <property type="entry name" value="AAA+_ATPase"/>
</dbReference>
<organism evidence="9 10">
    <name type="scientific">Eiseniibacteriota bacterium</name>
    <dbReference type="NCBI Taxonomy" id="2212470"/>
    <lineage>
        <taxon>Bacteria</taxon>
        <taxon>Candidatus Eiseniibacteriota</taxon>
    </lineage>
</organism>